<evidence type="ECO:0000259" key="1">
    <source>
        <dbReference type="Pfam" id="PF00293"/>
    </source>
</evidence>
<dbReference type="Proteomes" id="UP000178099">
    <property type="component" value="Unassembled WGS sequence"/>
</dbReference>
<dbReference type="Gene3D" id="3.90.79.10">
    <property type="entry name" value="Nucleoside Triphosphate Pyrophosphohydrolase"/>
    <property type="match status" value="1"/>
</dbReference>
<dbReference type="EMBL" id="MHLN01000051">
    <property type="protein sequence ID" value="OGZ09463.1"/>
    <property type="molecule type" value="Genomic_DNA"/>
</dbReference>
<comment type="caution">
    <text evidence="2">The sequence shown here is derived from an EMBL/GenBank/DDBJ whole genome shotgun (WGS) entry which is preliminary data.</text>
</comment>
<accession>A0A1G2D7D2</accession>
<evidence type="ECO:0000313" key="3">
    <source>
        <dbReference type="Proteomes" id="UP000178099"/>
    </source>
</evidence>
<dbReference type="SUPFAM" id="SSF52374">
    <property type="entry name" value="Nucleotidylyl transferase"/>
    <property type="match status" value="1"/>
</dbReference>
<dbReference type="AlphaFoldDB" id="A0A1G2D7D2"/>
<dbReference type="InterPro" id="IPR000086">
    <property type="entry name" value="NUDIX_hydrolase_dom"/>
</dbReference>
<dbReference type="Gene3D" id="3.40.50.620">
    <property type="entry name" value="HUPs"/>
    <property type="match status" value="1"/>
</dbReference>
<name>A0A1G2D7D2_9BACT</name>
<evidence type="ECO:0000313" key="2">
    <source>
        <dbReference type="EMBL" id="OGZ09463.1"/>
    </source>
</evidence>
<dbReference type="CDD" id="cd02883">
    <property type="entry name" value="NUDIX_Hydrolase"/>
    <property type="match status" value="1"/>
</dbReference>
<dbReference type="SUPFAM" id="SSF55811">
    <property type="entry name" value="Nudix"/>
    <property type="match status" value="1"/>
</dbReference>
<protein>
    <recommendedName>
        <fullName evidence="1">Nudix hydrolase domain-containing protein</fullName>
    </recommendedName>
</protein>
<sequence length="303" mass="33869">MLHAKLGTVGVIVARFQVPELHAGHWHLITHVCERHEDVCIVLGARKGVRTKRDPLTFGERETMVRQAFPGQSLIVKPLSDHPFSREMWSKNLDALMRATFPNQGVVLYGSRGSFIPLYTGEFPVVEVPTIFPDTGTACREAVTFPHTRDARAAIIYEMEHRHPFMYSTADLAITNHVTDEVLLIGKNIHDSLLSFVGGHAEKSDGTGRVVAERERGEEVTGITVGTLHYIDTVSIDDPRYTGTPDGVMTTFYRAEYEEGGVPAPGDDADSLRWVPRMNLSSVLVPWHQPLGELLNAHWFDEY</sequence>
<dbReference type="InterPro" id="IPR015797">
    <property type="entry name" value="NUDIX_hydrolase-like_dom_sf"/>
</dbReference>
<dbReference type="Pfam" id="PF00293">
    <property type="entry name" value="NUDIX"/>
    <property type="match status" value="1"/>
</dbReference>
<organism evidence="2 3">
    <name type="scientific">Candidatus Lloydbacteria bacterium RIFCSPHIGHO2_02_FULL_51_22</name>
    <dbReference type="NCBI Taxonomy" id="1798663"/>
    <lineage>
        <taxon>Bacteria</taxon>
        <taxon>Candidatus Lloydiibacteriota</taxon>
    </lineage>
</organism>
<feature type="domain" description="Nudix hydrolase" evidence="1">
    <location>
        <begin position="180"/>
        <end position="287"/>
    </location>
</feature>
<proteinExistence type="predicted"/>
<reference evidence="2 3" key="1">
    <citation type="journal article" date="2016" name="Nat. Commun.">
        <title>Thousands of microbial genomes shed light on interconnected biogeochemical processes in an aquifer system.</title>
        <authorList>
            <person name="Anantharaman K."/>
            <person name="Brown C.T."/>
            <person name="Hug L.A."/>
            <person name="Sharon I."/>
            <person name="Castelle C.J."/>
            <person name="Probst A.J."/>
            <person name="Thomas B.C."/>
            <person name="Singh A."/>
            <person name="Wilkins M.J."/>
            <person name="Karaoz U."/>
            <person name="Brodie E.L."/>
            <person name="Williams K.H."/>
            <person name="Hubbard S.S."/>
            <person name="Banfield J.F."/>
        </authorList>
    </citation>
    <scope>NUCLEOTIDE SEQUENCE [LARGE SCALE GENOMIC DNA]</scope>
</reference>
<gene>
    <name evidence="2" type="ORF">A3D67_02570</name>
</gene>
<dbReference type="InterPro" id="IPR014729">
    <property type="entry name" value="Rossmann-like_a/b/a_fold"/>
</dbReference>